<dbReference type="SMART" id="SM00271">
    <property type="entry name" value="DnaJ"/>
    <property type="match status" value="1"/>
</dbReference>
<dbReference type="RefSeq" id="WP_232673608.1">
    <property type="nucleotide sequence ID" value="NZ_CP024962.1"/>
</dbReference>
<proteinExistence type="predicted"/>
<dbReference type="Pfam" id="PF00226">
    <property type="entry name" value="DnaJ"/>
    <property type="match status" value="1"/>
</dbReference>
<dbReference type="InterPro" id="IPR036869">
    <property type="entry name" value="J_dom_sf"/>
</dbReference>
<dbReference type="PRINTS" id="PR00625">
    <property type="entry name" value="JDOMAIN"/>
</dbReference>
<dbReference type="InterPro" id="IPR050817">
    <property type="entry name" value="DjlA_DnaK_co-chaperone"/>
</dbReference>
<dbReference type="EMBL" id="CP024962">
    <property type="protein sequence ID" value="ATZ16549.1"/>
    <property type="molecule type" value="Genomic_DNA"/>
</dbReference>
<dbReference type="AlphaFoldDB" id="A0A2K8NRW5"/>
<dbReference type="CDD" id="cd06257">
    <property type="entry name" value="DnaJ"/>
    <property type="match status" value="1"/>
</dbReference>
<dbReference type="KEGG" id="efr:EFREU_v1c05280"/>
<accession>A0A2K8NRW5</accession>
<dbReference type="PANTHER" id="PTHR24074">
    <property type="entry name" value="CO-CHAPERONE PROTEIN DJLA"/>
    <property type="match status" value="1"/>
</dbReference>
<dbReference type="PROSITE" id="PS50076">
    <property type="entry name" value="DNAJ_2"/>
    <property type="match status" value="1"/>
</dbReference>
<gene>
    <name evidence="1" type="ORF">EFREU_v1c05280</name>
</gene>
<dbReference type="InterPro" id="IPR001623">
    <property type="entry name" value="DnaJ_domain"/>
</dbReference>
<protein>
    <submittedName>
        <fullName evidence="1">Uncharacterized protein</fullName>
    </submittedName>
</protein>
<dbReference type="Gene3D" id="1.10.287.110">
    <property type="entry name" value="DnaJ domain"/>
    <property type="match status" value="1"/>
</dbReference>
<sequence>MNIVGIIFFILILLSLFSSGSGFLAYKSRRKRNYSQNQSQTHQAFEANKKVWQFNTQKTVSIPEYNYQENFTDFPFFSNYQETEAFLAKKNVSPKQMQNFMKSMKGYESQMARYWTEQQRRLLRAFDQAGLNTSPEATEFALKYYNLFLDAFRHEVINYLANKILVAEVGRALNEEPKVMPQGQSYDHYIKGALDYFYMILNDDVNKIIDSMNQEIRSQYAQFFWQSDEARNQSHSAGASFQAQFDEVGQAYKTLETKQEATDDELKSNYRKLAKKYHPDRNPSQEAKEKMAKINSAYDLLKKIRNM</sequence>
<evidence type="ECO:0000313" key="1">
    <source>
        <dbReference type="EMBL" id="ATZ16549.1"/>
    </source>
</evidence>
<dbReference type="SUPFAM" id="SSF46565">
    <property type="entry name" value="Chaperone J-domain"/>
    <property type="match status" value="1"/>
</dbReference>
<evidence type="ECO:0000313" key="2">
    <source>
        <dbReference type="Proteomes" id="UP000232222"/>
    </source>
</evidence>
<name>A0A2K8NRW5_9MOLU</name>
<reference evidence="1 2" key="1">
    <citation type="submission" date="2017-11" db="EMBL/GenBank/DDBJ databases">
        <title>Genome sequence of Entomoplasma freundtii BARC 318 (ATCC 51999).</title>
        <authorList>
            <person name="Lo W.-S."/>
            <person name="Gasparich G.E."/>
            <person name="Kuo C.-H."/>
        </authorList>
    </citation>
    <scope>NUCLEOTIDE SEQUENCE [LARGE SCALE GENOMIC DNA]</scope>
    <source>
        <strain evidence="1 2">BARC 318</strain>
    </source>
</reference>
<dbReference type="Proteomes" id="UP000232222">
    <property type="component" value="Chromosome"/>
</dbReference>
<organism evidence="1 2">
    <name type="scientific">Entomoplasma freundtii</name>
    <dbReference type="NCBI Taxonomy" id="74700"/>
    <lineage>
        <taxon>Bacteria</taxon>
        <taxon>Bacillati</taxon>
        <taxon>Mycoplasmatota</taxon>
        <taxon>Mollicutes</taxon>
        <taxon>Entomoplasmatales</taxon>
        <taxon>Entomoplasmataceae</taxon>
        <taxon>Entomoplasma</taxon>
    </lineage>
</organism>
<keyword evidence="2" id="KW-1185">Reference proteome</keyword>